<evidence type="ECO:0000313" key="4">
    <source>
        <dbReference type="Proteomes" id="UP000184171"/>
    </source>
</evidence>
<keyword evidence="1" id="KW-0175">Coiled coil</keyword>
<keyword evidence="3" id="KW-0808">Transferase</keyword>
<dbReference type="InterPro" id="IPR032710">
    <property type="entry name" value="NTF2-like_dom_sf"/>
</dbReference>
<dbReference type="GO" id="GO:0005524">
    <property type="term" value="F:ATP binding"/>
    <property type="evidence" value="ECO:0007669"/>
    <property type="project" value="InterPro"/>
</dbReference>
<accession>A0A1M6JT67</accession>
<keyword evidence="3" id="KW-0723">Serine/threonine-protein kinase</keyword>
<sequence>MLEPGQQFGLYVIKDVIDSSTNHACYCAEDPFFNREVSLTLYPGDQFSDEQKLGRLELLLERLALLDHPSIAPIYDSGSEEGYFYYTSAVYNSENLARYLSQQPLTAEESLKIILELVLALEYAAGQDYQQLELQPEAICFDGTGRAVMTDLGIDSLIYQLETNASAEPKNLSAIFEELGNLLLQMLLGPRYSSKNAVADLLEQIDNQRMRQLLARFLLPEEWPFESYAELRDELGSFDGFETESATESRQEEQEQAQQAEKMIADVRQLVAEKNSLQKSLDEALYSRSQTEKKLNEGERQLVLAKREIARVKEEAAVAWELVAGQKYDRWRPLIWAVGGFAIGFVLSGSYGYYYSEQTRDELLAKLQQNEELIKTAAWRPAEKQQVQHVEETEPQAKIEAVAAVDTEVTVAEEVTVTQSEPVMPVEEETQSWWPAGSEFSSAAAIPIEQIKVALGLEGKTVSEHLPEMLRQEVLDTVQRWADSWARQDLSGYFSFYSENYRPELGRSQDEWRQMRSTRVTRPEWIELNVDDIKVRQISDDRIQVKLKQSYRSDFYQDQIFKSINLIKEDGQWRILMERSLGFVDRSPINLVGG</sequence>
<dbReference type="Gene3D" id="1.10.510.10">
    <property type="entry name" value="Transferase(Phosphotransferase) domain 1"/>
    <property type="match status" value="1"/>
</dbReference>
<dbReference type="Gene3D" id="3.30.200.20">
    <property type="entry name" value="Phosphorylase Kinase, domain 1"/>
    <property type="match status" value="1"/>
</dbReference>
<dbReference type="STRING" id="1122189.SAMN02745165_02508"/>
<organism evidence="3 4">
    <name type="scientific">Malonomonas rubra DSM 5091</name>
    <dbReference type="NCBI Taxonomy" id="1122189"/>
    <lineage>
        <taxon>Bacteria</taxon>
        <taxon>Pseudomonadati</taxon>
        <taxon>Thermodesulfobacteriota</taxon>
        <taxon>Desulfuromonadia</taxon>
        <taxon>Desulfuromonadales</taxon>
        <taxon>Geopsychrobacteraceae</taxon>
        <taxon>Malonomonas</taxon>
    </lineage>
</organism>
<dbReference type="InterPro" id="IPR011009">
    <property type="entry name" value="Kinase-like_dom_sf"/>
</dbReference>
<evidence type="ECO:0000259" key="2">
    <source>
        <dbReference type="PROSITE" id="PS50011"/>
    </source>
</evidence>
<feature type="coiled-coil region" evidence="1">
    <location>
        <begin position="243"/>
        <end position="315"/>
    </location>
</feature>
<dbReference type="Proteomes" id="UP000184171">
    <property type="component" value="Unassembled WGS sequence"/>
</dbReference>
<protein>
    <submittedName>
        <fullName evidence="3">Serine/threonine protein kinase</fullName>
    </submittedName>
</protein>
<dbReference type="EMBL" id="FQZT01000009">
    <property type="protein sequence ID" value="SHJ49905.1"/>
    <property type="molecule type" value="Genomic_DNA"/>
</dbReference>
<proteinExistence type="predicted"/>
<feature type="domain" description="Protein kinase" evidence="2">
    <location>
        <begin position="1"/>
        <end position="295"/>
    </location>
</feature>
<dbReference type="PROSITE" id="PS50011">
    <property type="entry name" value="PROTEIN_KINASE_DOM"/>
    <property type="match status" value="1"/>
</dbReference>
<dbReference type="SUPFAM" id="SSF54427">
    <property type="entry name" value="NTF2-like"/>
    <property type="match status" value="1"/>
</dbReference>
<dbReference type="InterPro" id="IPR000719">
    <property type="entry name" value="Prot_kinase_dom"/>
</dbReference>
<keyword evidence="3" id="KW-0418">Kinase</keyword>
<dbReference type="RefSeq" id="WP_072909079.1">
    <property type="nucleotide sequence ID" value="NZ_FQZT01000009.1"/>
</dbReference>
<dbReference type="Gene3D" id="3.10.450.50">
    <property type="match status" value="1"/>
</dbReference>
<dbReference type="SUPFAM" id="SSF56112">
    <property type="entry name" value="Protein kinase-like (PK-like)"/>
    <property type="match status" value="1"/>
</dbReference>
<gene>
    <name evidence="3" type="ORF">SAMN02745165_02508</name>
</gene>
<dbReference type="OrthoDB" id="5294075at2"/>
<dbReference type="GO" id="GO:0004674">
    <property type="term" value="F:protein serine/threonine kinase activity"/>
    <property type="evidence" value="ECO:0007669"/>
    <property type="project" value="UniProtKB-KW"/>
</dbReference>
<evidence type="ECO:0000256" key="1">
    <source>
        <dbReference type="SAM" id="Coils"/>
    </source>
</evidence>
<evidence type="ECO:0000313" key="3">
    <source>
        <dbReference type="EMBL" id="SHJ49905.1"/>
    </source>
</evidence>
<dbReference type="AlphaFoldDB" id="A0A1M6JT67"/>
<dbReference type="InterPro" id="IPR056203">
    <property type="entry name" value="Cds6_C"/>
</dbReference>
<dbReference type="Pfam" id="PF24125">
    <property type="entry name" value="Cds6_C"/>
    <property type="match status" value="1"/>
</dbReference>
<reference evidence="3 4" key="1">
    <citation type="submission" date="2016-11" db="EMBL/GenBank/DDBJ databases">
        <authorList>
            <person name="Jaros S."/>
            <person name="Januszkiewicz K."/>
            <person name="Wedrychowicz H."/>
        </authorList>
    </citation>
    <scope>NUCLEOTIDE SEQUENCE [LARGE SCALE GENOMIC DNA]</scope>
    <source>
        <strain evidence="3 4">DSM 5091</strain>
    </source>
</reference>
<name>A0A1M6JT67_MALRU</name>
<keyword evidence="4" id="KW-1185">Reference proteome</keyword>